<dbReference type="InterPro" id="IPR027417">
    <property type="entry name" value="P-loop_NTPase"/>
</dbReference>
<sequence>MIMLPKTICLFNHKGGVSKTTTAFNLGWSLANLDKKVLLVDLDSQCNLTGLVLGFNAIDDDNMASFYNNKNNLTMQDIVNVIINGAQSPDSFVDGATGKLLQTKHPNLFLLPGHLDVSDLDAQINVAMKVATGLPAMKNIPGSLPSILQKIAMKNNFDYVIYDLSPNVGGLNEVILMSSNYFIVPASPDYFCLQAIGSLEKNIVKWHREISRFKADNDFNNPSYPIRNEPKFIGAIQQRYRPRNEQPGKSFQKWIDSIRNEVNTNLVPTLEKLNCVISKEQISSVLEGSGLCPYDLVYISDFNSLIAISQQLSKPIFELTDEEIANIGKVFAAAKTTMCLSRDNFSKVFAELADRVIKLTE</sequence>
<dbReference type="PANTHER" id="PTHR13696">
    <property type="entry name" value="P-LOOP CONTAINING NUCLEOSIDE TRIPHOSPHATE HYDROLASE"/>
    <property type="match status" value="1"/>
</dbReference>
<dbReference type="AlphaFoldDB" id="A0AAX0WPB5"/>
<dbReference type="PANTHER" id="PTHR13696:SF52">
    <property type="entry name" value="PARA FAMILY PROTEIN CT_582"/>
    <property type="match status" value="1"/>
</dbReference>
<dbReference type="Gene3D" id="3.40.50.300">
    <property type="entry name" value="P-loop containing nucleotide triphosphate hydrolases"/>
    <property type="match status" value="1"/>
</dbReference>
<dbReference type="InterPro" id="IPR025669">
    <property type="entry name" value="AAA_dom"/>
</dbReference>
<evidence type="ECO:0000313" key="3">
    <source>
        <dbReference type="Proteomes" id="UP000236075"/>
    </source>
</evidence>
<dbReference type="SUPFAM" id="SSF52540">
    <property type="entry name" value="P-loop containing nucleoside triphosphate hydrolases"/>
    <property type="match status" value="1"/>
</dbReference>
<evidence type="ECO:0000259" key="1">
    <source>
        <dbReference type="Pfam" id="PF13614"/>
    </source>
</evidence>
<feature type="domain" description="AAA" evidence="1">
    <location>
        <begin position="6"/>
        <end position="209"/>
    </location>
</feature>
<dbReference type="EMBL" id="PJLB01000008">
    <property type="protein sequence ID" value="PND02750.1"/>
    <property type="molecule type" value="Genomic_DNA"/>
</dbReference>
<dbReference type="Pfam" id="PF13614">
    <property type="entry name" value="AAA_31"/>
    <property type="match status" value="1"/>
</dbReference>
<dbReference type="Proteomes" id="UP000236075">
    <property type="component" value="Unassembled WGS sequence"/>
</dbReference>
<organism evidence="2 3">
    <name type="scientific">Akkermansia muciniphila</name>
    <dbReference type="NCBI Taxonomy" id="239935"/>
    <lineage>
        <taxon>Bacteria</taxon>
        <taxon>Pseudomonadati</taxon>
        <taxon>Verrucomicrobiota</taxon>
        <taxon>Verrucomicrobiia</taxon>
        <taxon>Verrucomicrobiales</taxon>
        <taxon>Akkermansiaceae</taxon>
        <taxon>Akkermansia</taxon>
    </lineage>
</organism>
<dbReference type="InterPro" id="IPR050678">
    <property type="entry name" value="DNA_Partitioning_ATPase"/>
</dbReference>
<dbReference type="CDD" id="cd02042">
    <property type="entry name" value="ParAB_family"/>
    <property type="match status" value="1"/>
</dbReference>
<protein>
    <recommendedName>
        <fullName evidence="1">AAA domain-containing protein</fullName>
    </recommendedName>
</protein>
<reference evidence="2 3" key="1">
    <citation type="journal article" date="2017" name="BMC Genomics">
        <title>Genome sequencing of 39 Akkermansia muciniphila isolates reveals its population structure, genomic and functional diverisity, and global distribution in mammalian gut microbiotas.</title>
        <authorList>
            <person name="Guo X."/>
            <person name="Li S."/>
            <person name="Zhang J."/>
            <person name="Wu F."/>
            <person name="Li X."/>
            <person name="Wu D."/>
            <person name="Zhang M."/>
            <person name="Ou Z."/>
            <person name="Jie Z."/>
            <person name="Yan Q."/>
            <person name="Li P."/>
            <person name="Yi J."/>
            <person name="Peng Y."/>
        </authorList>
    </citation>
    <scope>NUCLEOTIDE SEQUENCE [LARGE SCALE GENOMIC DNA]</scope>
    <source>
        <strain evidence="2 3">GP28</strain>
    </source>
</reference>
<accession>A0AAX0WPB5</accession>
<proteinExistence type="predicted"/>
<evidence type="ECO:0000313" key="2">
    <source>
        <dbReference type="EMBL" id="PND02750.1"/>
    </source>
</evidence>
<gene>
    <name evidence="2" type="ORF">CXT95_08885</name>
</gene>
<comment type="caution">
    <text evidence="2">The sequence shown here is derived from an EMBL/GenBank/DDBJ whole genome shotgun (WGS) entry which is preliminary data.</text>
</comment>
<name>A0AAX0WPB5_9BACT</name>